<protein>
    <submittedName>
        <fullName evidence="1">Uncharacterized protein</fullName>
    </submittedName>
</protein>
<feature type="non-terminal residue" evidence="1">
    <location>
        <position position="1"/>
    </location>
</feature>
<dbReference type="EMBL" id="UINC01142532">
    <property type="protein sequence ID" value="SVD30913.1"/>
    <property type="molecule type" value="Genomic_DNA"/>
</dbReference>
<name>A0A382U9H5_9ZZZZ</name>
<gene>
    <name evidence="1" type="ORF">METZ01_LOCUS383767</name>
</gene>
<organism evidence="1">
    <name type="scientific">marine metagenome</name>
    <dbReference type="NCBI Taxonomy" id="408172"/>
    <lineage>
        <taxon>unclassified sequences</taxon>
        <taxon>metagenomes</taxon>
        <taxon>ecological metagenomes</taxon>
    </lineage>
</organism>
<reference evidence="1" key="1">
    <citation type="submission" date="2018-05" db="EMBL/GenBank/DDBJ databases">
        <authorList>
            <person name="Lanie J.A."/>
            <person name="Ng W.-L."/>
            <person name="Kazmierczak K.M."/>
            <person name="Andrzejewski T.M."/>
            <person name="Davidsen T.M."/>
            <person name="Wayne K.J."/>
            <person name="Tettelin H."/>
            <person name="Glass J.I."/>
            <person name="Rusch D."/>
            <person name="Podicherti R."/>
            <person name="Tsui H.-C.T."/>
            <person name="Winkler M.E."/>
        </authorList>
    </citation>
    <scope>NUCLEOTIDE SEQUENCE</scope>
</reference>
<dbReference type="AlphaFoldDB" id="A0A382U9H5"/>
<sequence length="59" mass="6336">EPNVIPSSPQPKVLVCINGSKRLGISAAQCFDSNGFLKMERANGFEPSTSTLARLRSTN</sequence>
<evidence type="ECO:0000313" key="1">
    <source>
        <dbReference type="EMBL" id="SVD30913.1"/>
    </source>
</evidence>
<proteinExistence type="predicted"/>
<accession>A0A382U9H5</accession>